<reference evidence="2" key="1">
    <citation type="submission" date="2023-08" db="EMBL/GenBank/DDBJ databases">
        <authorList>
            <person name="Alioto T."/>
            <person name="Alioto T."/>
            <person name="Gomez Garrido J."/>
        </authorList>
    </citation>
    <scope>NUCLEOTIDE SEQUENCE</scope>
</reference>
<dbReference type="EMBL" id="OY660882">
    <property type="protein sequence ID" value="CAJ1081316.1"/>
    <property type="molecule type" value="Genomic_DNA"/>
</dbReference>
<feature type="compositionally biased region" description="Basic and acidic residues" evidence="1">
    <location>
        <begin position="88"/>
        <end position="99"/>
    </location>
</feature>
<evidence type="ECO:0000313" key="2">
    <source>
        <dbReference type="EMBL" id="CAJ1081316.1"/>
    </source>
</evidence>
<evidence type="ECO:0000313" key="3">
    <source>
        <dbReference type="Proteomes" id="UP001178508"/>
    </source>
</evidence>
<feature type="region of interest" description="Disordered" evidence="1">
    <location>
        <begin position="59"/>
        <end position="105"/>
    </location>
</feature>
<dbReference type="AlphaFoldDB" id="A0AAV1H8F9"/>
<proteinExistence type="predicted"/>
<keyword evidence="3" id="KW-1185">Reference proteome</keyword>
<evidence type="ECO:0000256" key="1">
    <source>
        <dbReference type="SAM" id="MobiDB-lite"/>
    </source>
</evidence>
<dbReference type="Proteomes" id="UP001178508">
    <property type="component" value="Chromosome 19"/>
</dbReference>
<gene>
    <name evidence="2" type="ORF">XNOV1_A000745</name>
</gene>
<accession>A0AAV1H8F9</accession>
<sequence length="105" mass="11416">MTNRDQQGETEFITSAGIRVRVKPEAVVSGLCSERIFVVVRLCQQRAEQQLQISAILVSSSTSAPNPGQNRTTTETGTETGSTEDGQVDIRETTDREASWETADG</sequence>
<name>A0AAV1H8F9_XYRNO</name>
<feature type="compositionally biased region" description="Polar residues" evidence="1">
    <location>
        <begin position="59"/>
        <end position="71"/>
    </location>
</feature>
<protein>
    <submittedName>
        <fullName evidence="2">Uncharacterized protein</fullName>
    </submittedName>
</protein>
<organism evidence="2 3">
    <name type="scientific">Xyrichtys novacula</name>
    <name type="common">Pearly razorfish</name>
    <name type="synonym">Hemipteronotus novacula</name>
    <dbReference type="NCBI Taxonomy" id="13765"/>
    <lineage>
        <taxon>Eukaryota</taxon>
        <taxon>Metazoa</taxon>
        <taxon>Chordata</taxon>
        <taxon>Craniata</taxon>
        <taxon>Vertebrata</taxon>
        <taxon>Euteleostomi</taxon>
        <taxon>Actinopterygii</taxon>
        <taxon>Neopterygii</taxon>
        <taxon>Teleostei</taxon>
        <taxon>Neoteleostei</taxon>
        <taxon>Acanthomorphata</taxon>
        <taxon>Eupercaria</taxon>
        <taxon>Labriformes</taxon>
        <taxon>Labridae</taxon>
        <taxon>Xyrichtys</taxon>
    </lineage>
</organism>
<feature type="compositionally biased region" description="Low complexity" evidence="1">
    <location>
        <begin position="72"/>
        <end position="85"/>
    </location>
</feature>